<organism evidence="2 3">
    <name type="scientific">Clostridium magnum DSM 2767</name>
    <dbReference type="NCBI Taxonomy" id="1121326"/>
    <lineage>
        <taxon>Bacteria</taxon>
        <taxon>Bacillati</taxon>
        <taxon>Bacillota</taxon>
        <taxon>Clostridia</taxon>
        <taxon>Eubacteriales</taxon>
        <taxon>Clostridiaceae</taxon>
        <taxon>Clostridium</taxon>
    </lineage>
</organism>
<proteinExistence type="predicted"/>
<keyword evidence="1" id="KW-0472">Membrane</keyword>
<keyword evidence="1" id="KW-0812">Transmembrane</keyword>
<dbReference type="STRING" id="1121326.CLMAG_58750"/>
<feature type="transmembrane region" description="Helical" evidence="1">
    <location>
        <begin position="108"/>
        <end position="126"/>
    </location>
</feature>
<sequence>MSKKVIESDEKKSIREFDDYFKLYQEKESKEVEELYTHIKESYKLRFKDNQIKIKIEKINLERNIGKYQGALRKHGLTFLIGILGVMIQLLLPEFLKMFGINNSSLNFAVMFICLIFFMSAVGKDFDKERPKDLMKFIALKVLEDIEKETNENKARQEKEANRERSIEQIKQHIDSNNVIKNTVLPVIAEIAATTVVKKGILKTVLNKIKRK</sequence>
<dbReference type="Proteomes" id="UP000076603">
    <property type="component" value="Unassembled WGS sequence"/>
</dbReference>
<gene>
    <name evidence="2" type="ORF">CLMAG_58750</name>
</gene>
<keyword evidence="3" id="KW-1185">Reference proteome</keyword>
<evidence type="ECO:0000313" key="3">
    <source>
        <dbReference type="Proteomes" id="UP000076603"/>
    </source>
</evidence>
<name>A0A161YFF1_9CLOT</name>
<dbReference type="OrthoDB" id="9998159at2"/>
<dbReference type="EMBL" id="LWAE01000014">
    <property type="protein sequence ID" value="KZL88782.1"/>
    <property type="molecule type" value="Genomic_DNA"/>
</dbReference>
<reference evidence="2 3" key="1">
    <citation type="submission" date="2016-04" db="EMBL/GenBank/DDBJ databases">
        <title>Genome sequence of Clostridium magnum DSM 2767.</title>
        <authorList>
            <person name="Poehlein A."/>
            <person name="Uhlig R."/>
            <person name="Fischer R."/>
            <person name="Bahl H."/>
            <person name="Daniel R."/>
        </authorList>
    </citation>
    <scope>NUCLEOTIDE SEQUENCE [LARGE SCALE GENOMIC DNA]</scope>
    <source>
        <strain evidence="2 3">DSM 2767</strain>
    </source>
</reference>
<comment type="caution">
    <text evidence="2">The sequence shown here is derived from an EMBL/GenBank/DDBJ whole genome shotgun (WGS) entry which is preliminary data.</text>
</comment>
<evidence type="ECO:0000256" key="1">
    <source>
        <dbReference type="SAM" id="Phobius"/>
    </source>
</evidence>
<keyword evidence="1" id="KW-1133">Transmembrane helix</keyword>
<dbReference type="RefSeq" id="WP_066630540.1">
    <property type="nucleotide sequence ID" value="NZ_FQXL01000077.1"/>
</dbReference>
<accession>A0A161YFF1</accession>
<dbReference type="AlphaFoldDB" id="A0A161YFF1"/>
<evidence type="ECO:0000313" key="2">
    <source>
        <dbReference type="EMBL" id="KZL88782.1"/>
    </source>
</evidence>
<protein>
    <submittedName>
        <fullName evidence="2">Uncharacterized protein</fullName>
    </submittedName>
</protein>
<feature type="transmembrane region" description="Helical" evidence="1">
    <location>
        <begin position="77"/>
        <end position="96"/>
    </location>
</feature>
<dbReference type="PATRIC" id="fig|1121326.3.peg.5940"/>